<proteinExistence type="predicted"/>
<dbReference type="STRING" id="159291.SAMN05920897_10237"/>
<dbReference type="Gene3D" id="2.30.110.10">
    <property type="entry name" value="Electron Transport, Fmn-binding Protein, Chain A"/>
    <property type="match status" value="1"/>
</dbReference>
<evidence type="ECO:0000259" key="1">
    <source>
        <dbReference type="Pfam" id="PF01243"/>
    </source>
</evidence>
<dbReference type="Pfam" id="PF01243">
    <property type="entry name" value="PNPOx_N"/>
    <property type="match status" value="1"/>
</dbReference>
<evidence type="ECO:0000313" key="2">
    <source>
        <dbReference type="EMBL" id="SIP97126.1"/>
    </source>
</evidence>
<protein>
    <submittedName>
        <fullName evidence="2">Pyridoxamine 5'-phosphate oxidase</fullName>
    </submittedName>
</protein>
<dbReference type="InterPro" id="IPR011576">
    <property type="entry name" value="Pyridox_Oxase_N"/>
</dbReference>
<reference evidence="2 3" key="1">
    <citation type="submission" date="2017-01" db="EMBL/GenBank/DDBJ databases">
        <authorList>
            <person name="Mah S.A."/>
            <person name="Swanson W.J."/>
            <person name="Moy G.W."/>
            <person name="Vacquier V.D."/>
        </authorList>
    </citation>
    <scope>NUCLEOTIDE SEQUENCE [LARGE SCALE GENOMIC DNA]</scope>
    <source>
        <strain evidence="2 3">ASpG1</strain>
    </source>
</reference>
<dbReference type="OrthoDB" id="369589at2"/>
<gene>
    <name evidence="2" type="ORF">SAMN05920897_10237</name>
</gene>
<name>A0A1N6NYP2_9SPIO</name>
<feature type="domain" description="Pyridoxamine 5'-phosphate oxidase N-terminal" evidence="1">
    <location>
        <begin position="8"/>
        <end position="131"/>
    </location>
</feature>
<dbReference type="InterPro" id="IPR012349">
    <property type="entry name" value="Split_barrel_FMN-bd"/>
</dbReference>
<accession>A0A1N6NYP2</accession>
<dbReference type="AlphaFoldDB" id="A0A1N6NYP2"/>
<sequence>MKSRVLLDALERVLDSSGRAVMATVDEQGIPRLRWMVAGMLRGAPGYVYAVTSPGFRKVKDLEKNPGVSWMFQDEALDEIVHLRGEARVVDNPSLKADVLEAIGKDLANFWRANAMESDLVVIETVPDEIEVFSASRGDRVRGSLAD</sequence>
<dbReference type="SUPFAM" id="SSF50475">
    <property type="entry name" value="FMN-binding split barrel"/>
    <property type="match status" value="1"/>
</dbReference>
<keyword evidence="3" id="KW-1185">Reference proteome</keyword>
<organism evidence="2 3">
    <name type="scientific">Alkalispirochaeta americana</name>
    <dbReference type="NCBI Taxonomy" id="159291"/>
    <lineage>
        <taxon>Bacteria</taxon>
        <taxon>Pseudomonadati</taxon>
        <taxon>Spirochaetota</taxon>
        <taxon>Spirochaetia</taxon>
        <taxon>Spirochaetales</taxon>
        <taxon>Spirochaetaceae</taxon>
        <taxon>Alkalispirochaeta</taxon>
    </lineage>
</organism>
<dbReference type="RefSeq" id="WP_076487595.1">
    <property type="nucleotide sequence ID" value="NZ_FTMS01000002.1"/>
</dbReference>
<evidence type="ECO:0000313" key="3">
    <source>
        <dbReference type="Proteomes" id="UP000186400"/>
    </source>
</evidence>
<dbReference type="Proteomes" id="UP000186400">
    <property type="component" value="Unassembled WGS sequence"/>
</dbReference>
<dbReference type="EMBL" id="FTMS01000002">
    <property type="protein sequence ID" value="SIP97126.1"/>
    <property type="molecule type" value="Genomic_DNA"/>
</dbReference>